<dbReference type="PROSITE" id="PS51294">
    <property type="entry name" value="HTH_MYB"/>
    <property type="match status" value="2"/>
</dbReference>
<feature type="domain" description="HTH myb-type" evidence="10">
    <location>
        <begin position="81"/>
        <end position="135"/>
    </location>
</feature>
<feature type="region of interest" description="Disordered" evidence="8">
    <location>
        <begin position="148"/>
        <end position="256"/>
    </location>
</feature>
<keyword evidence="12" id="KW-1185">Reference proteome</keyword>
<dbReference type="GO" id="GO:0003677">
    <property type="term" value="F:DNA binding"/>
    <property type="evidence" value="ECO:0007669"/>
    <property type="project" value="UniProtKB-KW"/>
</dbReference>
<keyword evidence="3" id="KW-0805">Transcription regulation</keyword>
<feature type="domain" description="Myb-like" evidence="9">
    <location>
        <begin position="81"/>
        <end position="131"/>
    </location>
</feature>
<dbReference type="PROSITE" id="PS50090">
    <property type="entry name" value="MYB_LIKE"/>
    <property type="match status" value="2"/>
</dbReference>
<dbReference type="InterPro" id="IPR001005">
    <property type="entry name" value="SANT/Myb"/>
</dbReference>
<dbReference type="InterPro" id="IPR017930">
    <property type="entry name" value="Myb_dom"/>
</dbReference>
<keyword evidence="4" id="KW-0238">DNA-binding</keyword>
<dbReference type="Pfam" id="PF00249">
    <property type="entry name" value="Myb_DNA-binding"/>
    <property type="match status" value="2"/>
</dbReference>
<dbReference type="CDD" id="cd00167">
    <property type="entry name" value="SANT"/>
    <property type="match status" value="2"/>
</dbReference>
<evidence type="ECO:0000256" key="5">
    <source>
        <dbReference type="ARBA" id="ARBA00023159"/>
    </source>
</evidence>
<dbReference type="PANTHER" id="PTHR47995:SF18">
    <property type="entry name" value="TRANSCRIPTION FACTOR MYB65"/>
    <property type="match status" value="1"/>
</dbReference>
<dbReference type="Gene3D" id="1.10.10.60">
    <property type="entry name" value="Homeodomain-like"/>
    <property type="match status" value="2"/>
</dbReference>
<evidence type="ECO:0000256" key="6">
    <source>
        <dbReference type="ARBA" id="ARBA00023163"/>
    </source>
</evidence>
<reference evidence="11" key="2">
    <citation type="submission" date="2023-06" db="EMBL/GenBank/DDBJ databases">
        <authorList>
            <person name="Swenson N.G."/>
            <person name="Wegrzyn J.L."/>
            <person name="Mcevoy S.L."/>
        </authorList>
    </citation>
    <scope>NUCLEOTIDE SEQUENCE</scope>
    <source>
        <strain evidence="11">NS2018</strain>
        <tissue evidence="11">Leaf</tissue>
    </source>
</reference>
<evidence type="ECO:0000256" key="1">
    <source>
        <dbReference type="ARBA" id="ARBA00004123"/>
    </source>
</evidence>
<proteinExistence type="predicted"/>
<feature type="domain" description="HTH myb-type" evidence="10">
    <location>
        <begin position="31"/>
        <end position="80"/>
    </location>
</feature>
<feature type="compositionally biased region" description="Gly residues" evidence="8">
    <location>
        <begin position="14"/>
        <end position="28"/>
    </location>
</feature>
<evidence type="ECO:0000256" key="4">
    <source>
        <dbReference type="ARBA" id="ARBA00023125"/>
    </source>
</evidence>
<dbReference type="GO" id="GO:0009653">
    <property type="term" value="P:anatomical structure morphogenesis"/>
    <property type="evidence" value="ECO:0007669"/>
    <property type="project" value="UniProtKB-ARBA"/>
</dbReference>
<comment type="subcellular location">
    <subcellularLocation>
        <location evidence="1">Nucleus</location>
    </subcellularLocation>
</comment>
<keyword evidence="2" id="KW-0677">Repeat</keyword>
<sequence>MNGSHDLHHLQVDQGGGDHSGDGGGGDGVQLKKGPWTAAEDSVLTEYVRKHGEGNWNAVQRNTGLARCGKSCRLRWANHLRPNLKKGAFSPEEERLIVELHAQLGNKWARMAAQLPGRTDNEIKNYWNTRVKRRHRQGLPLYPQEIQTQQHGGNHQHHPYHHQQYHHHHHHQQQQQQQLLQQQQTPQSSHSHHSHHHQSPASTPTTPTSSFTFSTTPTAAHHHHHYFSRSPTPNCLSPTPPPPLSPSSALHSPHYHHHQTLPTLSLFDSSTTTTNPTSFNVIHRAPPILQTPLRFKRFHADTTNSSGSATTTNSPCSTTTAANNFNTNYNNDHNNNNFNTNTYQNGNFSLPYSTFLRSPTSVSTPPPPQQPNCNAFSNTNSSTMLMSLHQQPPLTSNQNMVPFVSNNSSTSNILRTQFEKDYNSSSTNNNFPNNSVFAMKPELPSSQFYSHDHHNGSSTELAFIDNNNDQKLNLSGGGGSGLLEDLLDETTAHMSNSMEDKRDFSGFNNHWSDSNSLSCLQPKEETAAAAAAAAVDQNNNNNTTMHEDLSKIFNSINNPSMQLPAEWYNDTGTGSGEEASNGHSSVVTTDDNNMISLDQMHQIASMFRVDDSSSQEHDHHHLNLPGIC</sequence>
<evidence type="ECO:0000256" key="3">
    <source>
        <dbReference type="ARBA" id="ARBA00023015"/>
    </source>
</evidence>
<name>A0AA39SPT1_ACESA</name>
<comment type="caution">
    <text evidence="11">The sequence shown here is derived from an EMBL/GenBank/DDBJ whole genome shotgun (WGS) entry which is preliminary data.</text>
</comment>
<evidence type="ECO:0000256" key="8">
    <source>
        <dbReference type="SAM" id="MobiDB-lite"/>
    </source>
</evidence>
<dbReference type="FunFam" id="1.10.10.60:FF:000119">
    <property type="entry name" value="Transcription factor GAMYB"/>
    <property type="match status" value="1"/>
</dbReference>
<keyword evidence="7" id="KW-0539">Nucleus</keyword>
<dbReference type="EMBL" id="JAUESC010000003">
    <property type="protein sequence ID" value="KAK0602746.1"/>
    <property type="molecule type" value="Genomic_DNA"/>
</dbReference>
<feature type="compositionally biased region" description="Low complexity" evidence="8">
    <location>
        <begin position="228"/>
        <end position="237"/>
    </location>
</feature>
<dbReference type="PANTHER" id="PTHR47995">
    <property type="entry name" value="TRANSCRIPTION FACTOR MYB33-RELATED"/>
    <property type="match status" value="1"/>
</dbReference>
<reference evidence="11" key="1">
    <citation type="journal article" date="2022" name="Plant J.">
        <title>Strategies of tolerance reflected in two North American maple genomes.</title>
        <authorList>
            <person name="McEvoy S.L."/>
            <person name="Sezen U.U."/>
            <person name="Trouern-Trend A."/>
            <person name="McMahon S.M."/>
            <person name="Schaberg P.G."/>
            <person name="Yang J."/>
            <person name="Wegrzyn J.L."/>
            <person name="Swenson N.G."/>
        </authorList>
    </citation>
    <scope>NUCLEOTIDE SEQUENCE</scope>
    <source>
        <strain evidence="11">NS2018</strain>
    </source>
</reference>
<feature type="compositionally biased region" description="Low complexity" evidence="8">
    <location>
        <begin position="199"/>
        <end position="219"/>
    </location>
</feature>
<dbReference type="AlphaFoldDB" id="A0AA39SPT1"/>
<evidence type="ECO:0000259" key="9">
    <source>
        <dbReference type="PROSITE" id="PS50090"/>
    </source>
</evidence>
<evidence type="ECO:0000259" key="10">
    <source>
        <dbReference type="PROSITE" id="PS51294"/>
    </source>
</evidence>
<feature type="compositionally biased region" description="Basic residues" evidence="8">
    <location>
        <begin position="154"/>
        <end position="172"/>
    </location>
</feature>
<dbReference type="GO" id="GO:0048235">
    <property type="term" value="P:pollen sperm cell differentiation"/>
    <property type="evidence" value="ECO:0007669"/>
    <property type="project" value="UniProtKB-ARBA"/>
</dbReference>
<dbReference type="SUPFAM" id="SSF46689">
    <property type="entry name" value="Homeodomain-like"/>
    <property type="match status" value="1"/>
</dbReference>
<feature type="domain" description="Myb-like" evidence="9">
    <location>
        <begin position="28"/>
        <end position="80"/>
    </location>
</feature>
<gene>
    <name evidence="11" type="ORF">LWI29_036629</name>
</gene>
<dbReference type="SMART" id="SM00717">
    <property type="entry name" value="SANT"/>
    <property type="match status" value="2"/>
</dbReference>
<dbReference type="GO" id="GO:0040008">
    <property type="term" value="P:regulation of growth"/>
    <property type="evidence" value="ECO:0007669"/>
    <property type="project" value="UniProtKB-ARBA"/>
</dbReference>
<organism evidence="11 12">
    <name type="scientific">Acer saccharum</name>
    <name type="common">Sugar maple</name>
    <dbReference type="NCBI Taxonomy" id="4024"/>
    <lineage>
        <taxon>Eukaryota</taxon>
        <taxon>Viridiplantae</taxon>
        <taxon>Streptophyta</taxon>
        <taxon>Embryophyta</taxon>
        <taxon>Tracheophyta</taxon>
        <taxon>Spermatophyta</taxon>
        <taxon>Magnoliopsida</taxon>
        <taxon>eudicotyledons</taxon>
        <taxon>Gunneridae</taxon>
        <taxon>Pentapetalae</taxon>
        <taxon>rosids</taxon>
        <taxon>malvids</taxon>
        <taxon>Sapindales</taxon>
        <taxon>Sapindaceae</taxon>
        <taxon>Hippocastanoideae</taxon>
        <taxon>Acereae</taxon>
        <taxon>Acer</taxon>
    </lineage>
</organism>
<protein>
    <submittedName>
        <fullName evidence="11">Uncharacterized protein</fullName>
    </submittedName>
</protein>
<dbReference type="GO" id="GO:0045893">
    <property type="term" value="P:positive regulation of DNA-templated transcription"/>
    <property type="evidence" value="ECO:0007669"/>
    <property type="project" value="UniProtKB-ARBA"/>
</dbReference>
<dbReference type="GO" id="GO:0005634">
    <property type="term" value="C:nucleus"/>
    <property type="evidence" value="ECO:0007669"/>
    <property type="project" value="UniProtKB-SubCell"/>
</dbReference>
<feature type="compositionally biased region" description="Low complexity" evidence="8">
    <location>
        <begin position="173"/>
        <end position="189"/>
    </location>
</feature>
<evidence type="ECO:0000313" key="11">
    <source>
        <dbReference type="EMBL" id="KAK0602746.1"/>
    </source>
</evidence>
<accession>A0AA39SPT1</accession>
<feature type="region of interest" description="Disordered" evidence="8">
    <location>
        <begin position="1"/>
        <end position="33"/>
    </location>
</feature>
<dbReference type="Proteomes" id="UP001168877">
    <property type="component" value="Unassembled WGS sequence"/>
</dbReference>
<evidence type="ECO:0000256" key="2">
    <source>
        <dbReference type="ARBA" id="ARBA00022737"/>
    </source>
</evidence>
<keyword evidence="5" id="KW-0010">Activator</keyword>
<dbReference type="InterPro" id="IPR009057">
    <property type="entry name" value="Homeodomain-like_sf"/>
</dbReference>
<evidence type="ECO:0000313" key="12">
    <source>
        <dbReference type="Proteomes" id="UP001168877"/>
    </source>
</evidence>
<keyword evidence="6" id="KW-0804">Transcription</keyword>
<dbReference type="FunFam" id="1.10.10.60:FF:000001">
    <property type="entry name" value="MYB-related transcription factor"/>
    <property type="match status" value="1"/>
</dbReference>
<feature type="compositionally biased region" description="Basic and acidic residues" evidence="8">
    <location>
        <begin position="1"/>
        <end position="11"/>
    </location>
</feature>
<evidence type="ECO:0000256" key="7">
    <source>
        <dbReference type="ARBA" id="ARBA00023242"/>
    </source>
</evidence>